<proteinExistence type="inferred from homology"/>
<dbReference type="GO" id="GO:0030313">
    <property type="term" value="C:cell envelope"/>
    <property type="evidence" value="ECO:0007669"/>
    <property type="project" value="UniProtKB-SubCell"/>
</dbReference>
<dbReference type="SUPFAM" id="SSF53822">
    <property type="entry name" value="Periplasmic binding protein-like I"/>
    <property type="match status" value="1"/>
</dbReference>
<sequence length="386" mass="39658">MGSTFRGRAALGAALAALVFAAGCGDDDDSSSTPASSGDTTTQAASPDTAGGDAAAEVAKYTKLTGVEFPQPDEPFDPGTGKVAVISCGNAGINCLQGAKDVQAAAKAMGWTPSPIFDGEFTPAKQAGFVQQAVQEKYDAIVLVSIDAQSIKAAVDAAAAADIPISCVMCVNPAFAGTVTDVTSGGISEGKAIGAWMAANAEGGKAKIVAYDDKSFPIVAARRKNMTEELARLCPDCEVENADFPTSDLQKAGAPTFTGMLASNPAGQLDFVAGPYDPASIPFAKAAQQQGRDDFKLTGYDASPDFVKLIADGSGVAAATTAAPFPYASWGAMDQVARIKAGKQPWESTELPVALVTKDNAAQVTDGFFAPADFDYEAMFKEQWGR</sequence>
<feature type="domain" description="Periplasmic binding protein" evidence="6">
    <location>
        <begin position="99"/>
        <end position="343"/>
    </location>
</feature>
<dbReference type="GO" id="GO:0030246">
    <property type="term" value="F:carbohydrate binding"/>
    <property type="evidence" value="ECO:0007669"/>
    <property type="project" value="UniProtKB-ARBA"/>
</dbReference>
<dbReference type="PROSITE" id="PS51257">
    <property type="entry name" value="PROKAR_LIPOPROTEIN"/>
    <property type="match status" value="1"/>
</dbReference>
<evidence type="ECO:0000313" key="8">
    <source>
        <dbReference type="Proteomes" id="UP000240739"/>
    </source>
</evidence>
<evidence type="ECO:0000256" key="2">
    <source>
        <dbReference type="ARBA" id="ARBA00007639"/>
    </source>
</evidence>
<protein>
    <recommendedName>
        <fullName evidence="6">Periplasmic binding protein domain-containing protein</fullName>
    </recommendedName>
</protein>
<accession>A0A2T4ULB0</accession>
<dbReference type="InterPro" id="IPR025997">
    <property type="entry name" value="SBP_2_dom"/>
</dbReference>
<evidence type="ECO:0000256" key="5">
    <source>
        <dbReference type="SAM" id="SignalP"/>
    </source>
</evidence>
<evidence type="ECO:0000256" key="3">
    <source>
        <dbReference type="ARBA" id="ARBA00022729"/>
    </source>
</evidence>
<comment type="subcellular location">
    <subcellularLocation>
        <location evidence="1">Cell envelope</location>
    </subcellularLocation>
</comment>
<dbReference type="AlphaFoldDB" id="A0A2T4ULB0"/>
<comment type="caution">
    <text evidence="7">The sequence shown here is derived from an EMBL/GenBank/DDBJ whole genome shotgun (WGS) entry which is preliminary data.</text>
</comment>
<evidence type="ECO:0000313" key="7">
    <source>
        <dbReference type="EMBL" id="PTL60036.1"/>
    </source>
</evidence>
<keyword evidence="3 5" id="KW-0732">Signal</keyword>
<organism evidence="7 8">
    <name type="scientific">Paraconexibacter algicola</name>
    <dbReference type="NCBI Taxonomy" id="2133960"/>
    <lineage>
        <taxon>Bacteria</taxon>
        <taxon>Bacillati</taxon>
        <taxon>Actinomycetota</taxon>
        <taxon>Thermoleophilia</taxon>
        <taxon>Solirubrobacterales</taxon>
        <taxon>Paraconexibacteraceae</taxon>
        <taxon>Paraconexibacter</taxon>
    </lineage>
</organism>
<feature type="chain" id="PRO_5015482026" description="Periplasmic binding protein domain-containing protein" evidence="5">
    <location>
        <begin position="22"/>
        <end position="386"/>
    </location>
</feature>
<dbReference type="Gene3D" id="3.40.50.2300">
    <property type="match status" value="2"/>
</dbReference>
<evidence type="ECO:0000256" key="1">
    <source>
        <dbReference type="ARBA" id="ARBA00004196"/>
    </source>
</evidence>
<feature type="region of interest" description="Disordered" evidence="4">
    <location>
        <begin position="25"/>
        <end position="52"/>
    </location>
</feature>
<dbReference type="EMBL" id="PYYB01000001">
    <property type="protein sequence ID" value="PTL60036.1"/>
    <property type="molecule type" value="Genomic_DNA"/>
</dbReference>
<gene>
    <name evidence="7" type="ORF">C7Y72_10455</name>
</gene>
<keyword evidence="8" id="KW-1185">Reference proteome</keyword>
<dbReference type="PANTHER" id="PTHR46847:SF2">
    <property type="entry name" value="ABC TRANSPORTER SUGAR-BINDING PROTEIN"/>
    <property type="match status" value="1"/>
</dbReference>
<comment type="similarity">
    <text evidence="2">Belongs to the bacterial solute-binding protein 2 family.</text>
</comment>
<reference evidence="7 8" key="1">
    <citation type="submission" date="2018-03" db="EMBL/GenBank/DDBJ databases">
        <title>Aquarubrobacter algicola gen. nov., sp. nov., a novel actinobacterium isolated from shallow eutrophic lake during the end of cyanobacterial harmful algal blooms.</title>
        <authorList>
            <person name="Chun S.J."/>
        </authorList>
    </citation>
    <scope>NUCLEOTIDE SEQUENCE [LARGE SCALE GENOMIC DNA]</scope>
    <source>
        <strain evidence="7 8">Seoho-28</strain>
    </source>
</reference>
<dbReference type="Pfam" id="PF13407">
    <property type="entry name" value="Peripla_BP_4"/>
    <property type="match status" value="1"/>
</dbReference>
<dbReference type="Proteomes" id="UP000240739">
    <property type="component" value="Unassembled WGS sequence"/>
</dbReference>
<dbReference type="PANTHER" id="PTHR46847">
    <property type="entry name" value="D-ALLOSE-BINDING PERIPLASMIC PROTEIN-RELATED"/>
    <property type="match status" value="1"/>
</dbReference>
<feature type="compositionally biased region" description="Low complexity" evidence="4">
    <location>
        <begin position="31"/>
        <end position="42"/>
    </location>
</feature>
<name>A0A2T4ULB0_9ACTN</name>
<dbReference type="InterPro" id="IPR028082">
    <property type="entry name" value="Peripla_BP_I"/>
</dbReference>
<evidence type="ECO:0000256" key="4">
    <source>
        <dbReference type="SAM" id="MobiDB-lite"/>
    </source>
</evidence>
<evidence type="ECO:0000259" key="6">
    <source>
        <dbReference type="Pfam" id="PF13407"/>
    </source>
</evidence>
<dbReference type="RefSeq" id="WP_107568680.1">
    <property type="nucleotide sequence ID" value="NZ_PYYB01000001.1"/>
</dbReference>
<dbReference type="OrthoDB" id="3614783at2"/>
<feature type="signal peptide" evidence="5">
    <location>
        <begin position="1"/>
        <end position="21"/>
    </location>
</feature>